<evidence type="ECO:0000313" key="2">
    <source>
        <dbReference type="Proteomes" id="UP000752647"/>
    </source>
</evidence>
<protein>
    <recommendedName>
        <fullName evidence="3">Nuclear transport factor 2 family protein</fullName>
    </recommendedName>
</protein>
<evidence type="ECO:0000313" key="1">
    <source>
        <dbReference type="EMBL" id="MBZ5962951.1"/>
    </source>
</evidence>
<gene>
    <name evidence="1" type="ORF">KIJ12_07345</name>
</gene>
<organism evidence="1 2">
    <name type="scientific">Leuconostoc gasicomitatum</name>
    <dbReference type="NCBI Taxonomy" id="115778"/>
    <lineage>
        <taxon>Bacteria</taxon>
        <taxon>Bacillati</taxon>
        <taxon>Bacillota</taxon>
        <taxon>Bacilli</taxon>
        <taxon>Lactobacillales</taxon>
        <taxon>Lactobacillaceae</taxon>
        <taxon>Leuconostoc</taxon>
        <taxon>Leuconostoc gelidum group</taxon>
    </lineage>
</organism>
<dbReference type="Gene3D" id="3.10.450.50">
    <property type="match status" value="1"/>
</dbReference>
<dbReference type="RefSeq" id="WP_224143160.1">
    <property type="nucleotide sequence ID" value="NZ_CBCPIF010000001.1"/>
</dbReference>
<name>A0A9Q3SWA9_9LACO</name>
<reference evidence="1" key="1">
    <citation type="submission" date="2021-05" db="EMBL/GenBank/DDBJ databases">
        <title>Pangenome of Leuconostoc gelidum warrants species status for Leuconostoc gelidum subsp. gasicomitatum.</title>
        <authorList>
            <person name="Johansson P."/>
            <person name="Sade E."/>
            <person name="Hultman J."/>
            <person name="Auvinen P."/>
            <person name="Bjorkroth J."/>
        </authorList>
    </citation>
    <scope>NUCLEOTIDE SEQUENCE</scope>
    <source>
        <strain evidence="1">A.21.4</strain>
    </source>
</reference>
<dbReference type="EMBL" id="JAHBFI010000018">
    <property type="protein sequence ID" value="MBZ5962951.1"/>
    <property type="molecule type" value="Genomic_DNA"/>
</dbReference>
<comment type="caution">
    <text evidence="1">The sequence shown here is derived from an EMBL/GenBank/DDBJ whole genome shotgun (WGS) entry which is preliminary data.</text>
</comment>
<dbReference type="InterPro" id="IPR032710">
    <property type="entry name" value="NTF2-like_dom_sf"/>
</dbReference>
<accession>A0A9Q3SWA9</accession>
<dbReference type="SUPFAM" id="SSF54427">
    <property type="entry name" value="NTF2-like"/>
    <property type="match status" value="1"/>
</dbReference>
<dbReference type="AlphaFoldDB" id="A0A9Q3SWA9"/>
<proteinExistence type="predicted"/>
<evidence type="ECO:0008006" key="3">
    <source>
        <dbReference type="Google" id="ProtNLM"/>
    </source>
</evidence>
<sequence length="138" mass="16136">MEQQDMKTLIENTYEDVLNNLKVDTIDKYFDTRYRQTTDGIDATYDQFKQHIMTLQKVTKNIQVPHFLEEMFDVQNQKVFLHYVVNVTKIDNVVGHVEVFALFSIEGKKIIRCEEVTQSLDDKTLNDLGSKNDSKIAK</sequence>
<dbReference type="Proteomes" id="UP000752647">
    <property type="component" value="Unassembled WGS sequence"/>
</dbReference>